<name>A0A382U8B1_9ZZZZ</name>
<feature type="domain" description="Formyl transferase N-terminal" evidence="1">
    <location>
        <begin position="2"/>
        <end position="71"/>
    </location>
</feature>
<protein>
    <recommendedName>
        <fullName evidence="1">Formyl transferase N-terminal domain-containing protein</fullName>
    </recommendedName>
</protein>
<dbReference type="InterPro" id="IPR036477">
    <property type="entry name" value="Formyl_transf_N_sf"/>
</dbReference>
<dbReference type="InterPro" id="IPR001555">
    <property type="entry name" value="GART_AS"/>
</dbReference>
<gene>
    <name evidence="2" type="ORF">METZ01_LOCUS382959</name>
</gene>
<evidence type="ECO:0000259" key="1">
    <source>
        <dbReference type="Pfam" id="PF00551"/>
    </source>
</evidence>
<dbReference type="Pfam" id="PF00551">
    <property type="entry name" value="Formyl_trans_N"/>
    <property type="match status" value="1"/>
</dbReference>
<dbReference type="PROSITE" id="PS00373">
    <property type="entry name" value="GART"/>
    <property type="match status" value="1"/>
</dbReference>
<organism evidence="2">
    <name type="scientific">marine metagenome</name>
    <dbReference type="NCBI Taxonomy" id="408172"/>
    <lineage>
        <taxon>unclassified sequences</taxon>
        <taxon>metagenomes</taxon>
        <taxon>ecological metagenomes</taxon>
    </lineage>
</organism>
<evidence type="ECO:0000313" key="2">
    <source>
        <dbReference type="EMBL" id="SVD30105.1"/>
    </source>
</evidence>
<dbReference type="EMBL" id="UINC01142025">
    <property type="protein sequence ID" value="SVD30105.1"/>
    <property type="molecule type" value="Genomic_DNA"/>
</dbReference>
<feature type="non-terminal residue" evidence="2">
    <location>
        <position position="1"/>
    </location>
</feature>
<dbReference type="SUPFAM" id="SSF53328">
    <property type="entry name" value="Formyltransferase"/>
    <property type="match status" value="1"/>
</dbReference>
<dbReference type="Gene3D" id="3.40.50.12230">
    <property type="match status" value="1"/>
</dbReference>
<reference evidence="2" key="1">
    <citation type="submission" date="2018-05" db="EMBL/GenBank/DDBJ databases">
        <authorList>
            <person name="Lanie J.A."/>
            <person name="Ng W.-L."/>
            <person name="Kazmierczak K.M."/>
            <person name="Andrzejewski T.M."/>
            <person name="Davidsen T.M."/>
            <person name="Wayne K.J."/>
            <person name="Tettelin H."/>
            <person name="Glass J.I."/>
            <person name="Rusch D."/>
            <person name="Podicherti R."/>
            <person name="Tsui H.-C.T."/>
            <person name="Winkler M.E."/>
        </authorList>
    </citation>
    <scope>NUCLEOTIDE SEQUENCE</scope>
</reference>
<dbReference type="InterPro" id="IPR002376">
    <property type="entry name" value="Formyl_transf_N"/>
</dbReference>
<dbReference type="AlphaFoldDB" id="A0A382U8B1"/>
<proteinExistence type="predicted"/>
<sequence length="163" mass="19050">SINFHPGSPEYPGSGGINFSLYNNENFFGVTVHLMDEKVDSGKILCIKYFPIFENDNLYKLLDRTHNNLFSLFIEFTTNLRKSGKNYIEKNLIENKDVIWGDLKRTTKDIEKHQLIDKDIDEIELKNRIRGFNFTKKLVDGNMVSYPIELKLHGRSFVLKEDE</sequence>
<accession>A0A382U8B1</accession>